<comment type="caution">
    <text evidence="3">The sequence shown here is derived from an EMBL/GenBank/DDBJ whole genome shotgun (WGS) entry which is preliminary data.</text>
</comment>
<dbReference type="PANTHER" id="PTHR33608">
    <property type="entry name" value="BLL2464 PROTEIN"/>
    <property type="match status" value="1"/>
</dbReference>
<evidence type="ECO:0000313" key="4">
    <source>
        <dbReference type="Proteomes" id="UP001203945"/>
    </source>
</evidence>
<feature type="region of interest" description="Disordered" evidence="1">
    <location>
        <begin position="27"/>
        <end position="54"/>
    </location>
</feature>
<evidence type="ECO:0000256" key="1">
    <source>
        <dbReference type="SAM" id="MobiDB-lite"/>
    </source>
</evidence>
<sequence length="281" mass="29594">MSLPRASGAVLSLDRLVALGNLAAARATPGRARGPAGGLSGPRRGEGGDLFDLRPWQQGDDLRRIDPAATARSGRPQVRSRHEDVERTLMLVADFRRSTLWGTRGRFRSVAGAEALALEGWRAVRAGGRVGVVVVGDRTIVTVSPQPREAAMLRVAATLAECHATALGGAEAGQESLSALLDAVIERVAAGSAVVLATGLDDLDTGFRATALALMRFCTLEVLLVQDAVETDPPQGSVLARIGRRVARGRFASSRSADLLDGQGIPYRLIRAETSMEDDAA</sequence>
<organism evidence="3 4">
    <name type="scientific">Paracoccus albicereus</name>
    <dbReference type="NCBI Taxonomy" id="2922394"/>
    <lineage>
        <taxon>Bacteria</taxon>
        <taxon>Pseudomonadati</taxon>
        <taxon>Pseudomonadota</taxon>
        <taxon>Alphaproteobacteria</taxon>
        <taxon>Rhodobacterales</taxon>
        <taxon>Paracoccaceae</taxon>
        <taxon>Paracoccus</taxon>
    </lineage>
</organism>
<evidence type="ECO:0000313" key="3">
    <source>
        <dbReference type="EMBL" id="MCQ0969545.1"/>
    </source>
</evidence>
<gene>
    <name evidence="3" type="ORF">MLD63_03725</name>
</gene>
<name>A0ABT1MMQ2_9RHOB</name>
<proteinExistence type="predicted"/>
<reference evidence="3 4" key="1">
    <citation type="submission" date="2022-03" db="EMBL/GenBank/DDBJ databases">
        <authorList>
            <person name="He Y."/>
        </authorList>
    </citation>
    <scope>NUCLEOTIDE SEQUENCE [LARGE SCALE GENOMIC DNA]</scope>
    <source>
        <strain evidence="3 4">TK19116</strain>
    </source>
</reference>
<keyword evidence="4" id="KW-1185">Reference proteome</keyword>
<dbReference type="PANTHER" id="PTHR33608:SF12">
    <property type="entry name" value="DUF58 DOMAIN-CONTAINING PROTEIN"/>
    <property type="match status" value="1"/>
</dbReference>
<dbReference type="Pfam" id="PF01882">
    <property type="entry name" value="DUF58"/>
    <property type="match status" value="1"/>
</dbReference>
<protein>
    <submittedName>
        <fullName evidence="3">DUF58 domain-containing protein</fullName>
    </submittedName>
</protein>
<dbReference type="RefSeq" id="WP_255328547.1">
    <property type="nucleotide sequence ID" value="NZ_JAKZEU010000002.1"/>
</dbReference>
<evidence type="ECO:0000259" key="2">
    <source>
        <dbReference type="Pfam" id="PF01882"/>
    </source>
</evidence>
<dbReference type="InterPro" id="IPR002881">
    <property type="entry name" value="DUF58"/>
</dbReference>
<feature type="domain" description="DUF58" evidence="2">
    <location>
        <begin position="52"/>
        <end position="201"/>
    </location>
</feature>
<dbReference type="EMBL" id="JAKZEU010000002">
    <property type="protein sequence ID" value="MCQ0969545.1"/>
    <property type="molecule type" value="Genomic_DNA"/>
</dbReference>
<dbReference type="Proteomes" id="UP001203945">
    <property type="component" value="Unassembled WGS sequence"/>
</dbReference>
<accession>A0ABT1MMQ2</accession>